<feature type="region of interest" description="Disordered" evidence="1">
    <location>
        <begin position="178"/>
        <end position="200"/>
    </location>
</feature>
<proteinExistence type="predicted"/>
<reference evidence="3" key="1">
    <citation type="journal article" date="2023" name="Science">
        <title>Elucidation of the pathway for biosynthesis of saponin adjuvants from the soapbark tree.</title>
        <authorList>
            <person name="Reed J."/>
            <person name="Orme A."/>
            <person name="El-Demerdash A."/>
            <person name="Owen C."/>
            <person name="Martin L.B.B."/>
            <person name="Misra R.C."/>
            <person name="Kikuchi S."/>
            <person name="Rejzek M."/>
            <person name="Martin A.C."/>
            <person name="Harkess A."/>
            <person name="Leebens-Mack J."/>
            <person name="Louveau T."/>
            <person name="Stephenson M.J."/>
            <person name="Osbourn A."/>
        </authorList>
    </citation>
    <scope>NUCLEOTIDE SEQUENCE</scope>
    <source>
        <strain evidence="3">S10</strain>
    </source>
</reference>
<feature type="region of interest" description="Disordered" evidence="1">
    <location>
        <begin position="456"/>
        <end position="481"/>
    </location>
</feature>
<evidence type="ECO:0000313" key="4">
    <source>
        <dbReference type="Proteomes" id="UP001163823"/>
    </source>
</evidence>
<feature type="compositionally biased region" description="Polar residues" evidence="1">
    <location>
        <begin position="7"/>
        <end position="20"/>
    </location>
</feature>
<dbReference type="AlphaFoldDB" id="A0AAD7LZ84"/>
<dbReference type="GO" id="GO:0051787">
    <property type="term" value="F:misfolded protein binding"/>
    <property type="evidence" value="ECO:0007669"/>
    <property type="project" value="TreeGrafter"/>
</dbReference>
<dbReference type="PROSITE" id="PS50053">
    <property type="entry name" value="UBIQUITIN_2"/>
    <property type="match status" value="1"/>
</dbReference>
<feature type="domain" description="Ubiquitin-like" evidence="2">
    <location>
        <begin position="24"/>
        <end position="97"/>
    </location>
</feature>
<dbReference type="Proteomes" id="UP001163823">
    <property type="component" value="Chromosome 6"/>
</dbReference>
<dbReference type="SUPFAM" id="SSF54236">
    <property type="entry name" value="Ubiquitin-like"/>
    <property type="match status" value="1"/>
</dbReference>
<dbReference type="GO" id="GO:0036503">
    <property type="term" value="P:ERAD pathway"/>
    <property type="evidence" value="ECO:0007669"/>
    <property type="project" value="TreeGrafter"/>
</dbReference>
<dbReference type="GO" id="GO:0031593">
    <property type="term" value="F:polyubiquitin modification-dependent protein binding"/>
    <property type="evidence" value="ECO:0007669"/>
    <property type="project" value="TreeGrafter"/>
</dbReference>
<organism evidence="3 4">
    <name type="scientific">Quillaja saponaria</name>
    <name type="common">Soap bark tree</name>
    <dbReference type="NCBI Taxonomy" id="32244"/>
    <lineage>
        <taxon>Eukaryota</taxon>
        <taxon>Viridiplantae</taxon>
        <taxon>Streptophyta</taxon>
        <taxon>Embryophyta</taxon>
        <taxon>Tracheophyta</taxon>
        <taxon>Spermatophyta</taxon>
        <taxon>Magnoliopsida</taxon>
        <taxon>eudicotyledons</taxon>
        <taxon>Gunneridae</taxon>
        <taxon>Pentapetalae</taxon>
        <taxon>rosids</taxon>
        <taxon>fabids</taxon>
        <taxon>Fabales</taxon>
        <taxon>Quillajaceae</taxon>
        <taxon>Quillaja</taxon>
    </lineage>
</organism>
<dbReference type="InterPro" id="IPR000626">
    <property type="entry name" value="Ubiquitin-like_dom"/>
</dbReference>
<feature type="region of interest" description="Disordered" evidence="1">
    <location>
        <begin position="502"/>
        <end position="527"/>
    </location>
</feature>
<feature type="compositionally biased region" description="Polar residues" evidence="1">
    <location>
        <begin position="178"/>
        <end position="195"/>
    </location>
</feature>
<sequence length="640" mass="67579">MAYQYSYEGSSTSNVPSESSGSAVQLNIKTLDSQIYSFHMDINMPVSVFKEKIANKIGLPVSQQRLIFRGKVLKDDHLLSEYHVENGHTLHLVERQPVQAQPSGTSSSETTGYNGNQGNDAGSGGPRNRVGQISHSVVLGTFNVEDQGEGTVPDLSRVVGAVLNSIGIGSQTTANVATTAQSSPPNLHGQASQGNETEEMLAGSQNQAGNQAQSVQAFPSQPFQSLPQVVPIPLAAGAIPVPSLHVPIPDSLSTLSEFMNRMEQTFSQNGYRPNLSSTNARELPRVELPSSSQGLPTPEALSIVLCHAGRLLGGHAVAALSQIAGRLEQEGASSDSSVRSEIQTESMQIGLVMQHLGALLLELGRTVMTLRMGRSPAESVMNAGPAVYISPSGPNPIMAQPFPLQTSSLFGGSVRPSNSATFGPVGVGSATRHVNIHIHAVNSRIRNFFGNLQGDNVAPSGQVESTSQNSSVGSESRDAERDQHLHTMEGNRAGDSSVSLVSYTSENEGQKGQADSEKTCNNKETSVSSLKDYYSISSNEGSLSRSSGGGTISKSVDIAENAPCSSEKHNSTEGSNLPLGLGLGGLEHKRHGKQQNPLVKTANVGTSSSPVNQSQQARIGGQHILQSLASQWICYESAEW</sequence>
<dbReference type="PANTHER" id="PTHR15204">
    <property type="entry name" value="LARGE PROLINE-RICH PROTEIN BAG6"/>
    <property type="match status" value="1"/>
</dbReference>
<keyword evidence="4" id="KW-1185">Reference proteome</keyword>
<accession>A0AAD7LZ84</accession>
<name>A0AAD7LZ84_QUISA</name>
<feature type="region of interest" description="Disordered" evidence="1">
    <location>
        <begin position="93"/>
        <end position="130"/>
    </location>
</feature>
<dbReference type="GO" id="GO:0071818">
    <property type="term" value="C:BAT3 complex"/>
    <property type="evidence" value="ECO:0007669"/>
    <property type="project" value="TreeGrafter"/>
</dbReference>
<dbReference type="Pfam" id="PF00240">
    <property type="entry name" value="ubiquitin"/>
    <property type="match status" value="1"/>
</dbReference>
<dbReference type="PANTHER" id="PTHR15204:SF5">
    <property type="entry name" value="LARGE PROLINE-RICH PROTEIN BAG6 ISOFORM X1"/>
    <property type="match status" value="1"/>
</dbReference>
<evidence type="ECO:0000256" key="1">
    <source>
        <dbReference type="SAM" id="MobiDB-lite"/>
    </source>
</evidence>
<comment type="caution">
    <text evidence="3">The sequence shown here is derived from an EMBL/GenBank/DDBJ whole genome shotgun (WGS) entry which is preliminary data.</text>
</comment>
<dbReference type="InterPro" id="IPR019956">
    <property type="entry name" value="Ubiquitin_dom"/>
</dbReference>
<protein>
    <submittedName>
        <fullName evidence="3">Large proline-rich protein BAG6</fullName>
    </submittedName>
</protein>
<dbReference type="FunFam" id="3.10.20.90:FF:000154">
    <property type="entry name" value="Large proline-rich protein BAG6"/>
    <property type="match status" value="1"/>
</dbReference>
<evidence type="ECO:0000259" key="2">
    <source>
        <dbReference type="PROSITE" id="PS50053"/>
    </source>
</evidence>
<dbReference type="PRINTS" id="PR00348">
    <property type="entry name" value="UBIQUITIN"/>
</dbReference>
<dbReference type="EMBL" id="JARAOO010000006">
    <property type="protein sequence ID" value="KAJ7966937.1"/>
    <property type="molecule type" value="Genomic_DNA"/>
</dbReference>
<dbReference type="Gene3D" id="3.10.20.90">
    <property type="entry name" value="Phosphatidylinositol 3-kinase Catalytic Subunit, Chain A, domain 1"/>
    <property type="match status" value="1"/>
</dbReference>
<gene>
    <name evidence="3" type="ORF">O6P43_016333</name>
</gene>
<dbReference type="SMART" id="SM00213">
    <property type="entry name" value="UBQ"/>
    <property type="match status" value="1"/>
</dbReference>
<evidence type="ECO:0000313" key="3">
    <source>
        <dbReference type="EMBL" id="KAJ7966937.1"/>
    </source>
</evidence>
<feature type="compositionally biased region" description="Polar residues" evidence="1">
    <location>
        <begin position="98"/>
        <end position="120"/>
    </location>
</feature>
<dbReference type="InterPro" id="IPR029071">
    <property type="entry name" value="Ubiquitin-like_domsf"/>
</dbReference>
<feature type="compositionally biased region" description="Polar residues" evidence="1">
    <location>
        <begin position="462"/>
        <end position="474"/>
    </location>
</feature>
<dbReference type="CDD" id="cd17039">
    <property type="entry name" value="Ubl_ubiquitin_like"/>
    <property type="match status" value="1"/>
</dbReference>
<feature type="region of interest" description="Disordered" evidence="1">
    <location>
        <begin position="1"/>
        <end position="20"/>
    </location>
</feature>